<comment type="caution">
    <text evidence="2">The sequence shown here is derived from an EMBL/GenBank/DDBJ whole genome shotgun (WGS) entry which is preliminary data.</text>
</comment>
<name>A0ABV2CZY7_9SPHN</name>
<evidence type="ECO:0000313" key="3">
    <source>
        <dbReference type="Proteomes" id="UP001548713"/>
    </source>
</evidence>
<keyword evidence="1" id="KW-0732">Signal</keyword>
<gene>
    <name evidence="2" type="ORF">ABVV53_06880</name>
</gene>
<keyword evidence="3" id="KW-1185">Reference proteome</keyword>
<feature type="signal peptide" evidence="1">
    <location>
        <begin position="1"/>
        <end position="23"/>
    </location>
</feature>
<evidence type="ECO:0000313" key="2">
    <source>
        <dbReference type="EMBL" id="MET1755177.1"/>
    </source>
</evidence>
<evidence type="ECO:0000256" key="1">
    <source>
        <dbReference type="SAM" id="SignalP"/>
    </source>
</evidence>
<accession>A0ABV2CZY7</accession>
<reference evidence="2 3" key="1">
    <citation type="submission" date="2024-07" db="EMBL/GenBank/DDBJ databases">
        <title>Novosphingobium kalidii RD2P27.</title>
        <authorList>
            <person name="Sun J.-Q."/>
        </authorList>
    </citation>
    <scope>NUCLEOTIDE SEQUENCE [LARGE SCALE GENOMIC DNA]</scope>
    <source>
        <strain evidence="2 3">RD2P27</strain>
    </source>
</reference>
<dbReference type="Proteomes" id="UP001548713">
    <property type="component" value="Unassembled WGS sequence"/>
</dbReference>
<feature type="chain" id="PRO_5046553920" evidence="1">
    <location>
        <begin position="24"/>
        <end position="162"/>
    </location>
</feature>
<dbReference type="EMBL" id="JBEWLY010000013">
    <property type="protein sequence ID" value="MET1755177.1"/>
    <property type="molecule type" value="Genomic_DNA"/>
</dbReference>
<protein>
    <submittedName>
        <fullName evidence="2">Uncharacterized protein</fullName>
    </submittedName>
</protein>
<proteinExistence type="predicted"/>
<organism evidence="2 3">
    <name type="scientific">Novosphingobium kalidii</name>
    <dbReference type="NCBI Taxonomy" id="3230299"/>
    <lineage>
        <taxon>Bacteria</taxon>
        <taxon>Pseudomonadati</taxon>
        <taxon>Pseudomonadota</taxon>
        <taxon>Alphaproteobacteria</taxon>
        <taxon>Sphingomonadales</taxon>
        <taxon>Sphingomonadaceae</taxon>
        <taxon>Novosphingobium</taxon>
    </lineage>
</organism>
<sequence length="162" mass="16564">MAMWIRYGVVGALGLAGAGMAVAQQAGLQPPELRAAPVVDEAQVQAIAVRLAAAINAEIARMPADSSVEDYEAAMIFILVQDENPLDSMLVALDIVEARPNLSPVVKQAIDNVRAILLRRFRRGTSALLQGGGFSNAGFGAFGGAIVGIGGGGGGGGSNYTQ</sequence>
<dbReference type="RefSeq" id="WP_353983654.1">
    <property type="nucleotide sequence ID" value="NZ_JBEWLY010000013.1"/>
</dbReference>